<dbReference type="Proteomes" id="UP000295756">
    <property type="component" value="Chromosome"/>
</dbReference>
<dbReference type="CDD" id="cd07516">
    <property type="entry name" value="HAD_Pase"/>
    <property type="match status" value="1"/>
</dbReference>
<dbReference type="SFLD" id="SFLDS00003">
    <property type="entry name" value="Haloacid_Dehalogenase"/>
    <property type="match status" value="1"/>
</dbReference>
<dbReference type="NCBIfam" id="TIGR00099">
    <property type="entry name" value="Cof-subfamily"/>
    <property type="match status" value="1"/>
</dbReference>
<dbReference type="PANTHER" id="PTHR10000">
    <property type="entry name" value="PHOSPHOSERINE PHOSPHATASE"/>
    <property type="match status" value="1"/>
</dbReference>
<dbReference type="Pfam" id="PF08282">
    <property type="entry name" value="Hydrolase_3"/>
    <property type="match status" value="1"/>
</dbReference>
<evidence type="ECO:0000313" key="1">
    <source>
        <dbReference type="EMBL" id="QBR47196.1"/>
    </source>
</evidence>
<protein>
    <submittedName>
        <fullName evidence="1">HAD family phosphatase</fullName>
    </submittedName>
</protein>
<dbReference type="InterPro" id="IPR023214">
    <property type="entry name" value="HAD_sf"/>
</dbReference>
<sequence length="279" mass="30229">MIQLILSDLDETLLNDDGSINPKNIDAIARFTENGGYFVPNTGRSYKSVFGTLETLGLNKKTQYVVSYNGGAIVALEPDGSEKVIAQHAMPIALARKIFRLGQIQADIDTHIYTLDKLFIYNISPSDKQYMSDRQVPYTAVEGDDLSFLANESPIMKVIFEHPDPAVRERIAASVTSEVGDEVLLTFSSNRYVEFNPKGVDKGVTGLELARILNIKREDTAALGDNLNDAAQIKAAGVGVAVANAKAEIKAIADVVLTTTNNEAAVADFIDHISGTVHD</sequence>
<evidence type="ECO:0000313" key="2">
    <source>
        <dbReference type="Proteomes" id="UP000295756"/>
    </source>
</evidence>
<name>A0ABX5SM11_9LACO</name>
<dbReference type="Gene3D" id="3.30.1240.10">
    <property type="match status" value="1"/>
</dbReference>
<accession>A0ABX5SM11</accession>
<dbReference type="Gene3D" id="3.40.50.1000">
    <property type="entry name" value="HAD superfamily/HAD-like"/>
    <property type="match status" value="1"/>
</dbReference>
<dbReference type="SFLD" id="SFLDG01140">
    <property type="entry name" value="C2.B:_Phosphomannomutase_and_P"/>
    <property type="match status" value="1"/>
</dbReference>
<gene>
    <name evidence="1" type="ORF">EW139_03315</name>
</gene>
<organism evidence="1 2">
    <name type="scientific">Leuconostoc kimchii</name>
    <dbReference type="NCBI Taxonomy" id="136609"/>
    <lineage>
        <taxon>Bacteria</taxon>
        <taxon>Bacillati</taxon>
        <taxon>Bacillota</taxon>
        <taxon>Bacilli</taxon>
        <taxon>Lactobacillales</taxon>
        <taxon>Lactobacillaceae</taxon>
        <taxon>Leuconostoc</taxon>
    </lineage>
</organism>
<dbReference type="NCBIfam" id="TIGR01484">
    <property type="entry name" value="HAD-SF-IIB"/>
    <property type="match status" value="1"/>
</dbReference>
<reference evidence="1 2" key="1">
    <citation type="submission" date="2019-03" db="EMBL/GenBank/DDBJ databases">
        <title>Complete Genome Sequence of Leuconostoc kimchii strain NKJ218 Isolated from Homemade Kimchi.</title>
        <authorList>
            <person name="Jung J.Y."/>
            <person name="Jin H.M."/>
            <person name="Jung J.-W."/>
            <person name="Lee S.-Y."/>
            <person name="Ryu B.-G."/>
            <person name="Han S.-S."/>
            <person name="Kang H.K."/>
            <person name="Choi H.W."/>
            <person name="Chung E.J."/>
            <person name="Choi K.-M."/>
        </authorList>
    </citation>
    <scope>NUCLEOTIDE SEQUENCE [LARGE SCALE GENOMIC DNA]</scope>
    <source>
        <strain evidence="1 2">NKJ218</strain>
    </source>
</reference>
<dbReference type="SUPFAM" id="SSF56784">
    <property type="entry name" value="HAD-like"/>
    <property type="match status" value="1"/>
</dbReference>
<dbReference type="InterPro" id="IPR036412">
    <property type="entry name" value="HAD-like_sf"/>
</dbReference>
<dbReference type="RefSeq" id="WP_134833483.1">
    <property type="nucleotide sequence ID" value="NZ_CP037939.1"/>
</dbReference>
<proteinExistence type="predicted"/>
<dbReference type="PANTHER" id="PTHR10000:SF8">
    <property type="entry name" value="HAD SUPERFAMILY HYDROLASE-LIKE, TYPE 3"/>
    <property type="match status" value="1"/>
</dbReference>
<dbReference type="EMBL" id="CP037939">
    <property type="protein sequence ID" value="QBR47196.1"/>
    <property type="molecule type" value="Genomic_DNA"/>
</dbReference>
<dbReference type="InterPro" id="IPR006379">
    <property type="entry name" value="HAD-SF_hydro_IIB"/>
</dbReference>
<dbReference type="InterPro" id="IPR000150">
    <property type="entry name" value="Cof"/>
</dbReference>
<keyword evidence="2" id="KW-1185">Reference proteome</keyword>